<dbReference type="PANTHER" id="PTHR13844">
    <property type="entry name" value="SWI/SNF-RELATED MATRIX-ASSOCIATED ACTIN-DEPENDENT REGULATOR OF CHROMATIN SUBFAMILY D"/>
    <property type="match status" value="1"/>
</dbReference>
<reference evidence="2" key="1">
    <citation type="submission" date="2021-06" db="EMBL/GenBank/DDBJ databases">
        <authorList>
            <person name="Kallberg Y."/>
            <person name="Tangrot J."/>
            <person name="Rosling A."/>
        </authorList>
    </citation>
    <scope>NUCLEOTIDE SEQUENCE</scope>
    <source>
        <strain evidence="2">FL966</strain>
    </source>
</reference>
<dbReference type="InterPro" id="IPR019835">
    <property type="entry name" value="SWIB_domain"/>
</dbReference>
<name>A0A9N9HW98_9GLOM</name>
<evidence type="ECO:0000259" key="1">
    <source>
        <dbReference type="PROSITE" id="PS51925"/>
    </source>
</evidence>
<organism evidence="2 3">
    <name type="scientific">Cetraspora pellucida</name>
    <dbReference type="NCBI Taxonomy" id="1433469"/>
    <lineage>
        <taxon>Eukaryota</taxon>
        <taxon>Fungi</taxon>
        <taxon>Fungi incertae sedis</taxon>
        <taxon>Mucoromycota</taxon>
        <taxon>Glomeromycotina</taxon>
        <taxon>Glomeromycetes</taxon>
        <taxon>Diversisporales</taxon>
        <taxon>Gigasporaceae</taxon>
        <taxon>Cetraspora</taxon>
    </lineage>
</organism>
<dbReference type="InterPro" id="IPR003121">
    <property type="entry name" value="SWIB_MDM2_domain"/>
</dbReference>
<dbReference type="AlphaFoldDB" id="A0A9N9HW98"/>
<dbReference type="CDD" id="cd10568">
    <property type="entry name" value="SWIB_like"/>
    <property type="match status" value="1"/>
</dbReference>
<evidence type="ECO:0000313" key="3">
    <source>
        <dbReference type="Proteomes" id="UP000789759"/>
    </source>
</evidence>
<dbReference type="PROSITE" id="PS51925">
    <property type="entry name" value="SWIB_MDM2"/>
    <property type="match status" value="1"/>
</dbReference>
<proteinExistence type="predicted"/>
<gene>
    <name evidence="2" type="ORF">CPELLU_LOCUS12269</name>
</gene>
<dbReference type="SMART" id="SM00151">
    <property type="entry name" value="SWIB"/>
    <property type="match status" value="1"/>
</dbReference>
<sequence>MNDQQRPFVSNVTGYPMQYATQPIAPRGVQQTPYPYSRMQYPIGQSQLMMNAPTQPRPIHNTGPPIVASSPAPVVRKRTIPENATMNAMNTQVKKKRAIDRNIPEKLDTLVPESQLYTELQEFERKLDSTIVRKKLEITESLSKPMKVKRTLRVFISNTSCNQQPVLQEAEGNEIDYGSNIPAWTLKIEGRLLDPINAKNTRPPARKFSHFFKSIIVELDRDPEMYPEGNLIEWNKAPDSDDVDGFEIKRKGDSNLKAKIFLNLDQQPPRYKLSPELESILDIQEETKPGIIMALWQYIKHNNLQDNEDKRIINNDMRLYGIFNATRIAFPQIPELISKHLAPVDPILIEYTIRVDKEFHQSRYAYDIEVELDDPNKMRLAALASNSINQKEIQNLDDKIVQCVQSINNSKTKRDFLLNFANSPIDFINKWIASQSRDLEVILGESKVNLEEQRKSGFYQQDWVNEAVFHYTAAMNKNNKNLLM</sequence>
<keyword evidence="3" id="KW-1185">Reference proteome</keyword>
<dbReference type="EMBL" id="CAJVQA010011680">
    <property type="protein sequence ID" value="CAG8709833.1"/>
    <property type="molecule type" value="Genomic_DNA"/>
</dbReference>
<accession>A0A9N9HW98</accession>
<dbReference type="Gene3D" id="1.10.245.10">
    <property type="entry name" value="SWIB/MDM2 domain"/>
    <property type="match status" value="1"/>
</dbReference>
<feature type="domain" description="DM2" evidence="1">
    <location>
        <begin position="266"/>
        <end position="343"/>
    </location>
</feature>
<evidence type="ECO:0000313" key="2">
    <source>
        <dbReference type="EMBL" id="CAG8709833.1"/>
    </source>
</evidence>
<dbReference type="SUPFAM" id="SSF47592">
    <property type="entry name" value="SWIB/MDM2 domain"/>
    <property type="match status" value="1"/>
</dbReference>
<dbReference type="Pfam" id="PF02201">
    <property type="entry name" value="SWIB"/>
    <property type="match status" value="1"/>
</dbReference>
<dbReference type="Proteomes" id="UP000789759">
    <property type="component" value="Unassembled WGS sequence"/>
</dbReference>
<dbReference type="InterPro" id="IPR036885">
    <property type="entry name" value="SWIB_MDM2_dom_sf"/>
</dbReference>
<protein>
    <submittedName>
        <fullName evidence="2">362_t:CDS:1</fullName>
    </submittedName>
</protein>
<comment type="caution">
    <text evidence="2">The sequence shown here is derived from an EMBL/GenBank/DDBJ whole genome shotgun (WGS) entry which is preliminary data.</text>
</comment>
<dbReference type="OrthoDB" id="10263741at2759"/>